<comment type="caution">
    <text evidence="2">The sequence shown here is derived from an EMBL/GenBank/DDBJ whole genome shotgun (WGS) entry which is preliminary data.</text>
</comment>
<dbReference type="AlphaFoldDB" id="A0A1S1LGF8"/>
<dbReference type="GeneID" id="57166176"/>
<dbReference type="RefSeq" id="WP_070936491.1">
    <property type="nucleotide sequence ID" value="NZ_MLIK01000004.1"/>
</dbReference>
<dbReference type="Pfam" id="PF26137">
    <property type="entry name" value="Toxin_SdpC"/>
    <property type="match status" value="1"/>
</dbReference>
<evidence type="ECO:0000313" key="2">
    <source>
        <dbReference type="EMBL" id="OHU31073.1"/>
    </source>
</evidence>
<dbReference type="Proteomes" id="UP000179616">
    <property type="component" value="Unassembled WGS sequence"/>
</dbReference>
<sequence length="237" mass="25597">MSKRLSVSLALAVTLVLALVARHYVAVEGHDENSRPASKYSALDVVEYTVFSTGKIPQEHPALSVPGRHLTDLQILQIQHGAEHLTSCMEEQDRDFAQVIPTNFQSGDPYRVESAIQRIGQVATQQRPMPQTGACTQPSPPPANPGADQAWYHTEPTVWNYSFAAFQVSVGAQAAVAAAEAAGAVFALWVAALLIQTAVAFTTFVPAVEFVYDDPGSVSQLAADEQIAKITRELRLN</sequence>
<accession>A0A1S1LGF8</accession>
<dbReference type="STRING" id="948102.BKG76_05125"/>
<dbReference type="InterPro" id="IPR023888">
    <property type="entry name" value="SdpC-like"/>
</dbReference>
<protein>
    <submittedName>
        <fullName evidence="2">Uncharacterized protein</fullName>
    </submittedName>
</protein>
<evidence type="ECO:0000256" key="1">
    <source>
        <dbReference type="SAM" id="MobiDB-lite"/>
    </source>
</evidence>
<proteinExistence type="predicted"/>
<dbReference type="EMBL" id="MLIK01000004">
    <property type="protein sequence ID" value="OHU31073.1"/>
    <property type="molecule type" value="Genomic_DNA"/>
</dbReference>
<evidence type="ECO:0000313" key="3">
    <source>
        <dbReference type="Proteomes" id="UP000179616"/>
    </source>
</evidence>
<name>A0A1S1LGF8_9MYCO</name>
<feature type="compositionally biased region" description="Polar residues" evidence="1">
    <location>
        <begin position="126"/>
        <end position="137"/>
    </location>
</feature>
<feature type="region of interest" description="Disordered" evidence="1">
    <location>
        <begin position="126"/>
        <end position="145"/>
    </location>
</feature>
<gene>
    <name evidence="2" type="ORF">BKG76_05125</name>
</gene>
<organism evidence="2 3">
    <name type="scientific">Mycobacteroides franklinii</name>
    <dbReference type="NCBI Taxonomy" id="948102"/>
    <lineage>
        <taxon>Bacteria</taxon>
        <taxon>Bacillati</taxon>
        <taxon>Actinomycetota</taxon>
        <taxon>Actinomycetes</taxon>
        <taxon>Mycobacteriales</taxon>
        <taxon>Mycobacteriaceae</taxon>
        <taxon>Mycobacteroides</taxon>
    </lineage>
</organism>
<reference evidence="2 3" key="1">
    <citation type="submission" date="2016-10" db="EMBL/GenBank/DDBJ databases">
        <title>Evaluation of Human, Veterinary and Environmental Mycobacterium chelonae Isolates by Core Genome Phylogenomic Analysis, Targeted Gene Comparison, and Anti-microbial Susceptibility Patterns: A Tale of Mistaken Identities.</title>
        <authorList>
            <person name="Fogelson S.B."/>
            <person name="Camus A.C."/>
            <person name="Lorenz W."/>
            <person name="Vasireddy R."/>
            <person name="Vasireddy S."/>
            <person name="Smith T."/>
            <person name="Brown-Elliott B.A."/>
            <person name="Wallace R.J.Jr."/>
            <person name="Hasan N.A."/>
            <person name="Reischl U."/>
            <person name="Sanchez S."/>
        </authorList>
    </citation>
    <scope>NUCLEOTIDE SEQUENCE [LARGE SCALE GENOMIC DNA]</scope>
    <source>
        <strain evidence="2 3">1559</strain>
    </source>
</reference>